<comment type="caution">
    <text evidence="3">The sequence shown here is derived from an EMBL/GenBank/DDBJ whole genome shotgun (WGS) entry which is preliminary data.</text>
</comment>
<evidence type="ECO:0000313" key="3">
    <source>
        <dbReference type="EMBL" id="CAF4085135.1"/>
    </source>
</evidence>
<proteinExistence type="predicted"/>
<gene>
    <name evidence="2" type="ORF">OVA965_LOCUS27602</name>
    <name evidence="3" type="ORF">TMI583_LOCUS28351</name>
</gene>
<dbReference type="EMBL" id="CAJNOK010018330">
    <property type="protein sequence ID" value="CAF1280240.1"/>
    <property type="molecule type" value="Genomic_DNA"/>
</dbReference>
<reference evidence="3" key="1">
    <citation type="submission" date="2021-02" db="EMBL/GenBank/DDBJ databases">
        <authorList>
            <person name="Nowell W R."/>
        </authorList>
    </citation>
    <scope>NUCLEOTIDE SEQUENCE</scope>
</reference>
<evidence type="ECO:0000256" key="1">
    <source>
        <dbReference type="SAM" id="Coils"/>
    </source>
</evidence>
<dbReference type="EMBL" id="CAJOBA010039895">
    <property type="protein sequence ID" value="CAF4085135.1"/>
    <property type="molecule type" value="Genomic_DNA"/>
</dbReference>
<accession>A0A8S2Q317</accession>
<feature type="non-terminal residue" evidence="3">
    <location>
        <position position="107"/>
    </location>
</feature>
<evidence type="ECO:0000313" key="4">
    <source>
        <dbReference type="Proteomes" id="UP000682733"/>
    </source>
</evidence>
<sequence length="107" mass="13026">MTTSESLFLENSLRRLSQFIKEAEKYEQQTKQQQQEIKISSPVKIVREYLEESNEISSIDDTVEQFQNFDEFFETKKHLYKTWSIYDEDNEQFLKNKQKLFKQLNTQ</sequence>
<dbReference type="Proteomes" id="UP000682733">
    <property type="component" value="Unassembled WGS sequence"/>
</dbReference>
<protein>
    <submittedName>
        <fullName evidence="3">Uncharacterized protein</fullName>
    </submittedName>
</protein>
<dbReference type="Proteomes" id="UP000677228">
    <property type="component" value="Unassembled WGS sequence"/>
</dbReference>
<keyword evidence="1" id="KW-0175">Coiled coil</keyword>
<dbReference type="AlphaFoldDB" id="A0A8S2Q317"/>
<organism evidence="3 4">
    <name type="scientific">Didymodactylos carnosus</name>
    <dbReference type="NCBI Taxonomy" id="1234261"/>
    <lineage>
        <taxon>Eukaryota</taxon>
        <taxon>Metazoa</taxon>
        <taxon>Spiralia</taxon>
        <taxon>Gnathifera</taxon>
        <taxon>Rotifera</taxon>
        <taxon>Eurotatoria</taxon>
        <taxon>Bdelloidea</taxon>
        <taxon>Philodinida</taxon>
        <taxon>Philodinidae</taxon>
        <taxon>Didymodactylos</taxon>
    </lineage>
</organism>
<feature type="coiled-coil region" evidence="1">
    <location>
        <begin position="9"/>
        <end position="36"/>
    </location>
</feature>
<evidence type="ECO:0000313" key="2">
    <source>
        <dbReference type="EMBL" id="CAF1280240.1"/>
    </source>
</evidence>
<name>A0A8S2Q317_9BILA</name>